<proteinExistence type="predicted"/>
<sequence>MLKSSTGRRLYFIADMLLQFIVLNLLWLVFTVVGFIVFGIFPASIAACYIMRKRIVEQEDIPIFSSFWEVYKQSFVRGNVLFSMVIALSLILYIDFSAITYFDSMMSTIVGVGLIIIVFFLLIMVFYSLPLLSITSDRSFKVMKNGLLMGLANPLATMVVFIIILAIRVVYGYLPTLLPLFGIMPLLLACTVAFQKSFKKLGQPL</sequence>
<organism evidence="2 3">
    <name type="scientific">Bacillus spongiae</name>
    <dbReference type="NCBI Taxonomy" id="2683610"/>
    <lineage>
        <taxon>Bacteria</taxon>
        <taxon>Bacillati</taxon>
        <taxon>Bacillota</taxon>
        <taxon>Bacilli</taxon>
        <taxon>Bacillales</taxon>
        <taxon>Bacillaceae</taxon>
        <taxon>Bacillus</taxon>
    </lineage>
</organism>
<dbReference type="RefSeq" id="WP_336584997.1">
    <property type="nucleotide sequence ID" value="NZ_JBBAXC010000001.1"/>
</dbReference>
<gene>
    <name evidence="2" type="ORF">WAK64_00690</name>
</gene>
<feature type="transmembrane region" description="Helical" evidence="1">
    <location>
        <begin position="108"/>
        <end position="134"/>
    </location>
</feature>
<dbReference type="EMBL" id="JBBAXC010000001">
    <property type="protein sequence ID" value="MEI5905581.1"/>
    <property type="molecule type" value="Genomic_DNA"/>
</dbReference>
<protein>
    <submittedName>
        <fullName evidence="2">DUF624 domain-containing protein</fullName>
    </submittedName>
</protein>
<comment type="caution">
    <text evidence="2">The sequence shown here is derived from an EMBL/GenBank/DDBJ whole genome shotgun (WGS) entry which is preliminary data.</text>
</comment>
<evidence type="ECO:0000313" key="2">
    <source>
        <dbReference type="EMBL" id="MEI5905581.1"/>
    </source>
</evidence>
<feature type="transmembrane region" description="Helical" evidence="1">
    <location>
        <begin position="173"/>
        <end position="194"/>
    </location>
</feature>
<name>A0ABU8H8R0_9BACI</name>
<reference evidence="2 3" key="1">
    <citation type="journal article" date="2018" name="J. Microbiol.">
        <title>Bacillus spongiae sp. nov., isolated from sponge of Jeju Island.</title>
        <authorList>
            <person name="Lee G.E."/>
            <person name="Im W.T."/>
            <person name="Park J.S."/>
        </authorList>
    </citation>
    <scope>NUCLEOTIDE SEQUENCE [LARGE SCALE GENOMIC DNA]</scope>
    <source>
        <strain evidence="2 3">135PIL107-10</strain>
    </source>
</reference>
<feature type="transmembrane region" description="Helical" evidence="1">
    <location>
        <begin position="146"/>
        <end position="167"/>
    </location>
</feature>
<evidence type="ECO:0000313" key="3">
    <source>
        <dbReference type="Proteomes" id="UP001312865"/>
    </source>
</evidence>
<accession>A0ABU8H8R0</accession>
<feature type="transmembrane region" description="Helical" evidence="1">
    <location>
        <begin position="20"/>
        <end position="50"/>
    </location>
</feature>
<feature type="transmembrane region" description="Helical" evidence="1">
    <location>
        <begin position="80"/>
        <end position="102"/>
    </location>
</feature>
<keyword evidence="1" id="KW-0472">Membrane</keyword>
<dbReference type="Proteomes" id="UP001312865">
    <property type="component" value="Unassembled WGS sequence"/>
</dbReference>
<evidence type="ECO:0000256" key="1">
    <source>
        <dbReference type="SAM" id="Phobius"/>
    </source>
</evidence>
<keyword evidence="3" id="KW-1185">Reference proteome</keyword>
<dbReference type="Pfam" id="PF04854">
    <property type="entry name" value="DUF624"/>
    <property type="match status" value="1"/>
</dbReference>
<keyword evidence="1" id="KW-1133">Transmembrane helix</keyword>
<keyword evidence="1" id="KW-0812">Transmembrane</keyword>
<dbReference type="InterPro" id="IPR006938">
    <property type="entry name" value="DUF624"/>
</dbReference>